<evidence type="ECO:0000313" key="3">
    <source>
        <dbReference type="Proteomes" id="UP000011529"/>
    </source>
</evidence>
<organism evidence="2 3">
    <name type="scientific">Rhodopirellula europaea 6C</name>
    <dbReference type="NCBI Taxonomy" id="1263867"/>
    <lineage>
        <taxon>Bacteria</taxon>
        <taxon>Pseudomonadati</taxon>
        <taxon>Planctomycetota</taxon>
        <taxon>Planctomycetia</taxon>
        <taxon>Pirellulales</taxon>
        <taxon>Pirellulaceae</taxon>
        <taxon>Rhodopirellula</taxon>
    </lineage>
</organism>
<dbReference type="EMBL" id="ANMO01000120">
    <property type="protein sequence ID" value="EMB16548.1"/>
    <property type="molecule type" value="Genomic_DNA"/>
</dbReference>
<feature type="region of interest" description="Disordered" evidence="1">
    <location>
        <begin position="1"/>
        <end position="69"/>
    </location>
</feature>
<comment type="caution">
    <text evidence="2">The sequence shown here is derived from an EMBL/GenBank/DDBJ whole genome shotgun (WGS) entry which is preliminary data.</text>
</comment>
<proteinExistence type="predicted"/>
<feature type="compositionally biased region" description="Basic and acidic residues" evidence="1">
    <location>
        <begin position="52"/>
        <end position="69"/>
    </location>
</feature>
<name>M2B478_9BACT</name>
<accession>M2B478</accession>
<keyword evidence="3" id="KW-1185">Reference proteome</keyword>
<dbReference type="AlphaFoldDB" id="M2B478"/>
<reference evidence="2" key="2">
    <citation type="journal article" date="2013" name="Mar. Genomics">
        <title>Expression of sulfatases in Rhodopirellula baltica and the diversity of sulfatases in the genus Rhodopirellula.</title>
        <authorList>
            <person name="Wegner C.E."/>
            <person name="Richter-Heitmann T."/>
            <person name="Klindworth A."/>
            <person name="Klockow C."/>
            <person name="Richter M."/>
            <person name="Achstetter T."/>
            <person name="Glockner F.O."/>
            <person name="Harder J."/>
        </authorList>
    </citation>
    <scope>NUCLEOTIDE SEQUENCE [LARGE SCALE GENOMIC DNA]</scope>
    <source>
        <strain evidence="2">6C</strain>
    </source>
</reference>
<reference evidence="2" key="1">
    <citation type="submission" date="2012-11" db="EMBL/GenBank/DDBJ databases">
        <title>Permanent draft genomes of Rhodopirellula europaea strain SH398 and 6C.</title>
        <authorList>
            <person name="Richter M."/>
            <person name="Richter-Heitmann T."/>
            <person name="Frank C."/>
            <person name="Harder J."/>
            <person name="Glockner F.O."/>
        </authorList>
    </citation>
    <scope>NUCLEOTIDE SEQUENCE</scope>
    <source>
        <strain evidence="2">6C</strain>
    </source>
</reference>
<protein>
    <submittedName>
        <fullName evidence="2">Uncharacterized protein</fullName>
    </submittedName>
</protein>
<feature type="compositionally biased region" description="Polar residues" evidence="1">
    <location>
        <begin position="16"/>
        <end position="50"/>
    </location>
</feature>
<evidence type="ECO:0000256" key="1">
    <source>
        <dbReference type="SAM" id="MobiDB-lite"/>
    </source>
</evidence>
<gene>
    <name evidence="2" type="ORF">RE6C_02913</name>
</gene>
<sequence length="69" mass="7392">MFVSRMPIPSAHHLSVSGQETLESSSAELQTAAHATQLSSPGDSVTSSNWVRCRDPRFDAETKKGSMSA</sequence>
<evidence type="ECO:0000313" key="2">
    <source>
        <dbReference type="EMBL" id="EMB16548.1"/>
    </source>
</evidence>
<dbReference type="Proteomes" id="UP000011529">
    <property type="component" value="Unassembled WGS sequence"/>
</dbReference>